<reference evidence="1" key="1">
    <citation type="journal article" date="2011" name="Environ. Microbiol.">
        <title>Genomic insights into the metabolic potential of the polycyclic aromatic hydrocarbon degrading sulfate-reducing Deltaproteobacterium N47.</title>
        <authorList>
            <person name="Bergmann F."/>
            <person name="Selesi D."/>
            <person name="Weinmaier T."/>
            <person name="Tischler P."/>
            <person name="Rattei T."/>
            <person name="Meckenstock R.U."/>
        </authorList>
    </citation>
    <scope>NUCLEOTIDE SEQUENCE</scope>
</reference>
<gene>
    <name evidence="1" type="ORF">N47_A08300</name>
</gene>
<name>E1Y8A7_9BACT</name>
<evidence type="ECO:0000313" key="1">
    <source>
        <dbReference type="EMBL" id="CBX26801.1"/>
    </source>
</evidence>
<protein>
    <submittedName>
        <fullName evidence="1">Uncharacterized protein</fullName>
    </submittedName>
</protein>
<sequence>MHFEHLTFDPVFFTRSSSKLKLVLQPVQVTIMVYPLLKV</sequence>
<dbReference type="AlphaFoldDB" id="E1Y8A7"/>
<organism evidence="1">
    <name type="scientific">uncultured Desulfobacterium sp</name>
    <dbReference type="NCBI Taxonomy" id="201089"/>
    <lineage>
        <taxon>Bacteria</taxon>
        <taxon>Pseudomonadati</taxon>
        <taxon>Thermodesulfobacteriota</taxon>
        <taxon>Desulfobacteria</taxon>
        <taxon>Desulfobacterales</taxon>
        <taxon>Desulfobacteriaceae</taxon>
        <taxon>Desulfobacterium</taxon>
        <taxon>environmental samples</taxon>
    </lineage>
</organism>
<dbReference type="EMBL" id="FR695864">
    <property type="protein sequence ID" value="CBX26801.1"/>
    <property type="molecule type" value="Genomic_DNA"/>
</dbReference>
<proteinExistence type="predicted"/>
<accession>E1Y8A7</accession>